<evidence type="ECO:0000313" key="2">
    <source>
        <dbReference type="EMBL" id="AXR76198.1"/>
    </source>
</evidence>
<accession>A0A346P9K3</accession>
<sequence length="103" mass="11535">MTPNEQNQDPHDVPGFDRALGIDDPVPDAEYGDQEYHPEQDVTDADRGPVDNLHEALLDVRNDLQQLDEHLPEPLSLTDSIREVNATAEAYARLGSDYHDDLS</sequence>
<feature type="region of interest" description="Disordered" evidence="1">
    <location>
        <begin position="1"/>
        <end position="49"/>
    </location>
</feature>
<reference evidence="2 3" key="1">
    <citation type="submission" date="2017-10" db="EMBL/GenBank/DDBJ databases">
        <title>Phenotypic and genomic properties of facultatively anaerobic sulfur-reducing natronoarchaea from hypersaline soda lakes.</title>
        <authorList>
            <person name="Sorokin D.Y."/>
            <person name="Kublanov I.V."/>
            <person name="Roman P."/>
            <person name="Sinninghe Damste J.S."/>
            <person name="Golyshin P.N."/>
            <person name="Rojo D."/>
            <person name="Ciordia S."/>
            <person name="Mena Md.C."/>
            <person name="Ferrer M."/>
            <person name="Messina E."/>
            <person name="Smedile F."/>
            <person name="La Spada G."/>
            <person name="La Cono V."/>
            <person name="Yakimov M.M."/>
        </authorList>
    </citation>
    <scope>NUCLEOTIDE SEQUENCE [LARGE SCALE GENOMIC DNA]</scope>
    <source>
        <strain evidence="2 3">AArc1</strain>
        <plasmid evidence="3">paarc1-01</plasmid>
    </source>
</reference>
<feature type="compositionally biased region" description="Basic and acidic residues" evidence="1">
    <location>
        <begin position="34"/>
        <end position="49"/>
    </location>
</feature>
<dbReference type="Proteomes" id="UP000258707">
    <property type="component" value="Plasmid pAArc1-01"/>
</dbReference>
<dbReference type="KEGG" id="nan:AArc1_4081"/>
<keyword evidence="2" id="KW-0614">Plasmid</keyword>
<dbReference type="EMBL" id="CP024045">
    <property type="protein sequence ID" value="AXR76198.1"/>
    <property type="molecule type" value="Genomic_DNA"/>
</dbReference>
<name>A0A346P9K3_9EURY</name>
<organism evidence="2 3">
    <name type="scientific">Natrarchaeobaculum sulfurireducens</name>
    <dbReference type="NCBI Taxonomy" id="2044521"/>
    <lineage>
        <taxon>Archaea</taxon>
        <taxon>Methanobacteriati</taxon>
        <taxon>Methanobacteriota</taxon>
        <taxon>Stenosarchaea group</taxon>
        <taxon>Halobacteria</taxon>
        <taxon>Halobacteriales</taxon>
        <taxon>Natrialbaceae</taxon>
        <taxon>Natrarchaeobaculum</taxon>
    </lineage>
</organism>
<dbReference type="AlphaFoldDB" id="A0A346P9K3"/>
<geneLocation type="plasmid" evidence="3">
    <name>paarc1-01</name>
</geneLocation>
<evidence type="ECO:0000313" key="3">
    <source>
        <dbReference type="Proteomes" id="UP000258707"/>
    </source>
</evidence>
<evidence type="ECO:0000256" key="1">
    <source>
        <dbReference type="SAM" id="MobiDB-lite"/>
    </source>
</evidence>
<proteinExistence type="predicted"/>
<gene>
    <name evidence="2" type="ORF">AArc1_4081</name>
</gene>
<dbReference type="RefSeq" id="WP_117362401.1">
    <property type="nucleotide sequence ID" value="NZ_CP024045.1"/>
</dbReference>
<dbReference type="GeneID" id="37636676"/>
<protein>
    <submittedName>
        <fullName evidence="2">Uncharacterized protein</fullName>
    </submittedName>
</protein>